<organism evidence="1 2">
    <name type="scientific">Candidatus Hakubella thermalkaliphila</name>
    <dbReference type="NCBI Taxonomy" id="2754717"/>
    <lineage>
        <taxon>Bacteria</taxon>
        <taxon>Bacillati</taxon>
        <taxon>Actinomycetota</taxon>
        <taxon>Actinomycetota incertae sedis</taxon>
        <taxon>Candidatus Hakubellales</taxon>
        <taxon>Candidatus Hakubellaceae</taxon>
        <taxon>Candidatus Hakubella</taxon>
    </lineage>
</organism>
<reference evidence="1 2" key="1">
    <citation type="journal article" date="2020" name="Front. Microbiol.">
        <title>Single-cell genomics of novel Actinobacteria with the Wood-Ljungdahl pathway discovered in a serpentinizing system.</title>
        <authorList>
            <person name="Merino N."/>
            <person name="Kawai M."/>
            <person name="Boyd E.S."/>
            <person name="Colman D.R."/>
            <person name="McGlynn S.E."/>
            <person name="Nealson K.H."/>
            <person name="Kurokawa K."/>
            <person name="Hongoh Y."/>
        </authorList>
    </citation>
    <scope>NUCLEOTIDE SEQUENCE [LARGE SCALE GENOMIC DNA]</scope>
    <source>
        <strain evidence="1 2">S34</strain>
    </source>
</reference>
<name>A0A6V8PG56_9ACTN</name>
<protein>
    <submittedName>
        <fullName evidence="1">Putative transposase</fullName>
    </submittedName>
</protein>
<dbReference type="PANTHER" id="PTHR46889:SF4">
    <property type="entry name" value="TRANSPOSASE INSO FOR INSERTION SEQUENCE ELEMENT IS911B-RELATED"/>
    <property type="match status" value="1"/>
</dbReference>
<dbReference type="PANTHER" id="PTHR46889">
    <property type="entry name" value="TRANSPOSASE INSF FOR INSERTION SEQUENCE IS3B-RELATED"/>
    <property type="match status" value="1"/>
</dbReference>
<dbReference type="InterPro" id="IPR050900">
    <property type="entry name" value="Transposase_IS3/IS150/IS904"/>
</dbReference>
<dbReference type="EMBL" id="BLRZ01000473">
    <property type="protein sequence ID" value="GFP31642.1"/>
    <property type="molecule type" value="Genomic_DNA"/>
</dbReference>
<dbReference type="AlphaFoldDB" id="A0A6V8PG56"/>
<dbReference type="Proteomes" id="UP000588083">
    <property type="component" value="Unassembled WGS sequence"/>
</dbReference>
<feature type="non-terminal residue" evidence="1">
    <location>
        <position position="93"/>
    </location>
</feature>
<comment type="caution">
    <text evidence="1">The sequence shown here is derived from an EMBL/GenBank/DDBJ whole genome shotgun (WGS) entry which is preliminary data.</text>
</comment>
<accession>A0A6V8PG56</accession>
<evidence type="ECO:0000313" key="2">
    <source>
        <dbReference type="Proteomes" id="UP000588083"/>
    </source>
</evidence>
<keyword evidence="2" id="KW-1185">Reference proteome</keyword>
<proteinExistence type="predicted"/>
<gene>
    <name evidence="1" type="ORF">HKBW3S34_02564</name>
</gene>
<sequence length="93" mass="11033">MCGLDKILEDVRKKFPKCSRNRLYKLQRNNRLYSIRKKKFKATTNSNHKLPVADNLLNQDFNTKRPESVWVSDISYVYTSLYLATVKDIFTKD</sequence>
<evidence type="ECO:0000313" key="1">
    <source>
        <dbReference type="EMBL" id="GFP31642.1"/>
    </source>
</evidence>